<organism evidence="6 7">
    <name type="scientific">Dictyobacter kobayashii</name>
    <dbReference type="NCBI Taxonomy" id="2014872"/>
    <lineage>
        <taxon>Bacteria</taxon>
        <taxon>Bacillati</taxon>
        <taxon>Chloroflexota</taxon>
        <taxon>Ktedonobacteria</taxon>
        <taxon>Ktedonobacterales</taxon>
        <taxon>Dictyobacteraceae</taxon>
        <taxon>Dictyobacter</taxon>
    </lineage>
</organism>
<dbReference type="Pfam" id="PF03466">
    <property type="entry name" value="LysR_substrate"/>
    <property type="match status" value="1"/>
</dbReference>
<comment type="caution">
    <text evidence="6">The sequence shown here is derived from an EMBL/GenBank/DDBJ whole genome shotgun (WGS) entry which is preliminary data.</text>
</comment>
<dbReference type="OrthoDB" id="9803735at2"/>
<keyword evidence="7" id="KW-1185">Reference proteome</keyword>
<dbReference type="InterPro" id="IPR036388">
    <property type="entry name" value="WH-like_DNA-bd_sf"/>
</dbReference>
<dbReference type="SUPFAM" id="SSF53850">
    <property type="entry name" value="Periplasmic binding protein-like II"/>
    <property type="match status" value="1"/>
</dbReference>
<dbReference type="Gene3D" id="3.40.190.10">
    <property type="entry name" value="Periplasmic binding protein-like II"/>
    <property type="match status" value="2"/>
</dbReference>
<keyword evidence="2" id="KW-0805">Transcription regulation</keyword>
<dbReference type="GO" id="GO:0032993">
    <property type="term" value="C:protein-DNA complex"/>
    <property type="evidence" value="ECO:0007669"/>
    <property type="project" value="TreeGrafter"/>
</dbReference>
<dbReference type="PRINTS" id="PR00039">
    <property type="entry name" value="HTHLYSR"/>
</dbReference>
<evidence type="ECO:0000256" key="4">
    <source>
        <dbReference type="ARBA" id="ARBA00023163"/>
    </source>
</evidence>
<dbReference type="RefSeq" id="WP_126551565.1">
    <property type="nucleotide sequence ID" value="NZ_BIFS01000001.1"/>
</dbReference>
<keyword evidence="3" id="KW-0238">DNA-binding</keyword>
<dbReference type="CDD" id="cd08414">
    <property type="entry name" value="PBP2_LTTR_aromatics_like"/>
    <property type="match status" value="1"/>
</dbReference>
<keyword evidence="4" id="KW-0804">Transcription</keyword>
<dbReference type="GO" id="GO:0003700">
    <property type="term" value="F:DNA-binding transcription factor activity"/>
    <property type="evidence" value="ECO:0007669"/>
    <property type="project" value="InterPro"/>
</dbReference>
<dbReference type="SUPFAM" id="SSF46785">
    <property type="entry name" value="Winged helix' DNA-binding domain"/>
    <property type="match status" value="1"/>
</dbReference>
<feature type="domain" description="HTH lysR-type" evidence="5">
    <location>
        <begin position="1"/>
        <end position="58"/>
    </location>
</feature>
<dbReference type="Pfam" id="PF00126">
    <property type="entry name" value="HTH_1"/>
    <property type="match status" value="1"/>
</dbReference>
<dbReference type="PROSITE" id="PS50931">
    <property type="entry name" value="HTH_LYSR"/>
    <property type="match status" value="1"/>
</dbReference>
<gene>
    <name evidence="6" type="ORF">KDK_35450</name>
</gene>
<evidence type="ECO:0000259" key="5">
    <source>
        <dbReference type="PROSITE" id="PS50931"/>
    </source>
</evidence>
<dbReference type="EMBL" id="BIFS01000001">
    <property type="protein sequence ID" value="GCE19745.1"/>
    <property type="molecule type" value="Genomic_DNA"/>
</dbReference>
<dbReference type="GO" id="GO:0003677">
    <property type="term" value="F:DNA binding"/>
    <property type="evidence" value="ECO:0007669"/>
    <property type="project" value="UniProtKB-KW"/>
</dbReference>
<evidence type="ECO:0000256" key="3">
    <source>
        <dbReference type="ARBA" id="ARBA00023125"/>
    </source>
</evidence>
<evidence type="ECO:0000256" key="1">
    <source>
        <dbReference type="ARBA" id="ARBA00009437"/>
    </source>
</evidence>
<reference evidence="7" key="1">
    <citation type="submission" date="2018-12" db="EMBL/GenBank/DDBJ databases">
        <title>Tengunoibacter tsumagoiensis gen. nov., sp. nov., Dictyobacter kobayashii sp. nov., D. alpinus sp. nov., and D. joshuensis sp. nov. and description of Dictyobacteraceae fam. nov. within the order Ktedonobacterales isolated from Tengu-no-mugimeshi.</title>
        <authorList>
            <person name="Wang C.M."/>
            <person name="Zheng Y."/>
            <person name="Sakai Y."/>
            <person name="Toyoda A."/>
            <person name="Minakuchi Y."/>
            <person name="Abe K."/>
            <person name="Yokota A."/>
            <person name="Yabe S."/>
        </authorList>
    </citation>
    <scope>NUCLEOTIDE SEQUENCE [LARGE SCALE GENOMIC DNA]</scope>
    <source>
        <strain evidence="7">Uno11</strain>
    </source>
</reference>
<protein>
    <submittedName>
        <fullName evidence="6">LysR family transcriptional regulator</fullName>
    </submittedName>
</protein>
<name>A0A402AL41_9CHLR</name>
<accession>A0A402AL41</accession>
<evidence type="ECO:0000256" key="2">
    <source>
        <dbReference type="ARBA" id="ARBA00023015"/>
    </source>
</evidence>
<evidence type="ECO:0000313" key="7">
    <source>
        <dbReference type="Proteomes" id="UP000287188"/>
    </source>
</evidence>
<evidence type="ECO:0000313" key="6">
    <source>
        <dbReference type="EMBL" id="GCE19745.1"/>
    </source>
</evidence>
<dbReference type="PANTHER" id="PTHR30346">
    <property type="entry name" value="TRANSCRIPTIONAL DUAL REGULATOR HCAR-RELATED"/>
    <property type="match status" value="1"/>
</dbReference>
<dbReference type="FunFam" id="1.10.10.10:FF:000001">
    <property type="entry name" value="LysR family transcriptional regulator"/>
    <property type="match status" value="1"/>
</dbReference>
<dbReference type="InterPro" id="IPR005119">
    <property type="entry name" value="LysR_subst-bd"/>
</dbReference>
<dbReference type="AlphaFoldDB" id="A0A402AL41"/>
<proteinExistence type="inferred from homology"/>
<comment type="similarity">
    <text evidence="1">Belongs to the LysR transcriptional regulatory family.</text>
</comment>
<dbReference type="PANTHER" id="PTHR30346:SF0">
    <property type="entry name" value="HCA OPERON TRANSCRIPTIONAL ACTIVATOR HCAR"/>
    <property type="match status" value="1"/>
</dbReference>
<dbReference type="Gene3D" id="1.10.10.10">
    <property type="entry name" value="Winged helix-like DNA-binding domain superfamily/Winged helix DNA-binding domain"/>
    <property type="match status" value="1"/>
</dbReference>
<dbReference type="InterPro" id="IPR036390">
    <property type="entry name" value="WH_DNA-bd_sf"/>
</dbReference>
<dbReference type="InterPro" id="IPR000847">
    <property type="entry name" value="LysR_HTH_N"/>
</dbReference>
<dbReference type="Proteomes" id="UP000287188">
    <property type="component" value="Unassembled WGS sequence"/>
</dbReference>
<sequence>MELRHLHYFVAVAEELHFGHAAERLEIAQPPLSQQIHNLEKELGVQLFYRTKRQVQLTEAGQIFLHQARLTLAQAEQAVQMVRKADKGELGQLTLGFVGSATSELLPRLIRAFHQRFPEVELQLRELTTAQQIRALRDRRIQLGILRPPVASDQLVVRTLVQETLILALPENHQLATLDNIEVKALAEENFIMFPRQHGQGLYDQIISLCQQAGFSPRIVQEAIQMQTITGLVAAELGIAIIPHSARFLRHQGLVYRTLQPAIQTAELAIAWYKDDQSPVLRNFVRHASQLEHGA</sequence>